<dbReference type="Pfam" id="PF00328">
    <property type="entry name" value="His_Phos_2"/>
    <property type="match status" value="1"/>
</dbReference>
<evidence type="ECO:0000256" key="20">
    <source>
        <dbReference type="ARBA" id="ARBA00043757"/>
    </source>
</evidence>
<evidence type="ECO:0000256" key="22">
    <source>
        <dbReference type="ARBA" id="ARBA00043801"/>
    </source>
</evidence>
<evidence type="ECO:0000256" key="16">
    <source>
        <dbReference type="ARBA" id="ARBA00043733"/>
    </source>
</evidence>
<evidence type="ECO:0000256" key="6">
    <source>
        <dbReference type="ARBA" id="ARBA00022475"/>
    </source>
</evidence>
<evidence type="ECO:0000256" key="11">
    <source>
        <dbReference type="ARBA" id="ARBA00031642"/>
    </source>
</evidence>
<protein>
    <recommendedName>
        <fullName evidence="5">Multiple inositol polyphosphate phosphatase 1</fullName>
        <ecNumber evidence="4">3.1.3.62</ecNumber>
        <ecNumber evidence="3">3.1.3.80</ecNumber>
    </recommendedName>
    <alternativeName>
        <fullName evidence="11">2,3-bisphosphoglycerate 3-phosphatase</fullName>
    </alternativeName>
</protein>
<keyword evidence="7 25" id="KW-0732">Signal</keyword>
<dbReference type="InterPro" id="IPR000560">
    <property type="entry name" value="His_Pase_clade-2"/>
</dbReference>
<gene>
    <name evidence="26" type="ORF">CVLEPA_LOCUS11587</name>
</gene>
<comment type="caution">
    <text evidence="26">The sequence shown here is derived from an EMBL/GenBank/DDBJ whole genome shotgun (WGS) entry which is preliminary data.</text>
</comment>
<dbReference type="PANTHER" id="PTHR20963:SF8">
    <property type="entry name" value="MULTIPLE INOSITOL POLYPHOSPHATE PHOSPHATASE 1"/>
    <property type="match status" value="1"/>
</dbReference>
<evidence type="ECO:0000256" key="5">
    <source>
        <dbReference type="ARBA" id="ARBA00018097"/>
    </source>
</evidence>
<evidence type="ECO:0000256" key="18">
    <source>
        <dbReference type="ARBA" id="ARBA00043746"/>
    </source>
</evidence>
<evidence type="ECO:0000313" key="26">
    <source>
        <dbReference type="EMBL" id="CAK8681380.1"/>
    </source>
</evidence>
<evidence type="ECO:0000256" key="1">
    <source>
        <dbReference type="ARBA" id="ARBA00004236"/>
    </source>
</evidence>
<comment type="catalytic activity">
    <reaction evidence="20">
        <text>1D-myo-inositol 1,2,3,5,6-pentakisphosphate + H2O = 1D-myo-inositol 1,2,3,6-tetrakisphosphate + phosphate</text>
        <dbReference type="Rhea" id="RHEA:77111"/>
        <dbReference type="ChEBI" id="CHEBI:15377"/>
        <dbReference type="ChEBI" id="CHEBI:43474"/>
        <dbReference type="ChEBI" id="CHEBI:58747"/>
        <dbReference type="ChEBI" id="CHEBI:195534"/>
    </reaction>
    <physiologicalReaction direction="left-to-right" evidence="20">
        <dbReference type="Rhea" id="RHEA:77112"/>
    </physiologicalReaction>
</comment>
<dbReference type="InterPro" id="IPR016274">
    <property type="entry name" value="Histidine_acid_Pase_euk"/>
</dbReference>
<comment type="similarity">
    <text evidence="2">Belongs to the histidine acid phosphatase family. MINPP1 subfamily.</text>
</comment>
<sequence>MLNVKLIVTTLCLLLLVCDSVVESRKKKGNKPPCSTRKSFGSASYKFFGVRTLYKYARKKLPTTSNRSPENCHPVHIYLIARHGARLPHKGTRREQLRLQTFLRTLNSTGNAKLCSADMEALRNWVPWVGENVDKNQTEYGDNEIRGIAKRFLKLLPELFPTPSAPFDFRFRSSDYQRTIATMRVFAKEIFKKGRPRNSDIERTLQEANLQVVPLFDDTYLRFNLICQKYLKTVMRNSSRYAEYKNMLSGPLVDRIIRSVAFRLGVPKTSITPKFLYTIYLDGCSLQQWNDAENGPWCFPFSKKDLKALDYLTDVKEYWHRRHANRITREMSCDLAKDIMGSLNDAAESDRRGDDFPKGTFRFAHVTAVLSTAANFGLYQEDDLPVTEENYRSLMRNRKFSMARLSPSAGNLAFVLYKCGEEYKVQTFLNEGLTSIPGCSESDGKLCPLGYVLDHYRDFVPGSESECNYDEICQV</sequence>
<comment type="catalytic activity">
    <reaction evidence="12">
        <text>1D-myo-inositol 1,2,5,6-tetrakisphosphate + H2O = 1D-myo-inositol 1,2,6-trisphosphate + phosphate</text>
        <dbReference type="Rhea" id="RHEA:77119"/>
        <dbReference type="ChEBI" id="CHEBI:15377"/>
        <dbReference type="ChEBI" id="CHEBI:43474"/>
        <dbReference type="ChEBI" id="CHEBI:195535"/>
        <dbReference type="ChEBI" id="CHEBI:195537"/>
        <dbReference type="EC" id="3.1.3.62"/>
    </reaction>
    <physiologicalReaction direction="left-to-right" evidence="12">
        <dbReference type="Rhea" id="RHEA:77120"/>
    </physiologicalReaction>
</comment>
<keyword evidence="8" id="KW-0378">Hydrolase</keyword>
<comment type="catalytic activity">
    <reaction evidence="21">
        <text>1D-myo-inositol 1,3,4,5,6-pentakisphosphate + H2O = 1D-myo-inositol 1,4,5,6-tetrakisphosphate + phosphate</text>
        <dbReference type="Rhea" id="RHEA:77143"/>
        <dbReference type="ChEBI" id="CHEBI:15377"/>
        <dbReference type="ChEBI" id="CHEBI:43474"/>
        <dbReference type="ChEBI" id="CHEBI:57627"/>
        <dbReference type="ChEBI" id="CHEBI:57733"/>
    </reaction>
    <physiologicalReaction direction="left-to-right" evidence="21">
        <dbReference type="Rhea" id="RHEA:77144"/>
    </physiologicalReaction>
</comment>
<evidence type="ECO:0000256" key="23">
    <source>
        <dbReference type="ARBA" id="ARBA00043829"/>
    </source>
</evidence>
<dbReference type="CDD" id="cd07061">
    <property type="entry name" value="HP_HAP_like"/>
    <property type="match status" value="1"/>
</dbReference>
<comment type="catalytic activity">
    <reaction evidence="17">
        <text>1D-myo-inositol 1,2,3,6-tetrakisphosphate + H2O = 1D-myo-inositol 1,2,3-trisphosphate + phosphate</text>
        <dbReference type="Rhea" id="RHEA:77123"/>
        <dbReference type="ChEBI" id="CHEBI:15377"/>
        <dbReference type="ChEBI" id="CHEBI:43474"/>
        <dbReference type="ChEBI" id="CHEBI:195534"/>
        <dbReference type="ChEBI" id="CHEBI:195536"/>
    </reaction>
    <physiologicalReaction direction="left-to-right" evidence="17">
        <dbReference type="Rhea" id="RHEA:77124"/>
    </physiologicalReaction>
</comment>
<evidence type="ECO:0000256" key="14">
    <source>
        <dbReference type="ARBA" id="ARBA00043674"/>
    </source>
</evidence>
<evidence type="ECO:0000256" key="25">
    <source>
        <dbReference type="SAM" id="SignalP"/>
    </source>
</evidence>
<comment type="catalytic activity">
    <reaction evidence="19">
        <text>1D-myo-inositol 1,2,6-trisphosphate + H2O = 1D-myo-inositol 1,2-bisphosphate + phosphate</text>
        <dbReference type="Rhea" id="RHEA:77131"/>
        <dbReference type="ChEBI" id="CHEBI:15377"/>
        <dbReference type="ChEBI" id="CHEBI:43474"/>
        <dbReference type="ChEBI" id="CHEBI:195537"/>
        <dbReference type="ChEBI" id="CHEBI:195539"/>
        <dbReference type="EC" id="3.1.3.62"/>
    </reaction>
    <physiologicalReaction direction="left-to-right" evidence="19">
        <dbReference type="Rhea" id="RHEA:77132"/>
    </physiologicalReaction>
</comment>
<keyword evidence="10" id="KW-0325">Glycoprotein</keyword>
<comment type="catalytic activity">
    <reaction evidence="18">
        <text>1D-myo-inositol hexakisphosphate + H2O = 1D-myo-inositol 1,2,3,5,6-pentakisphosphate + phosphate</text>
        <dbReference type="Rhea" id="RHEA:20960"/>
        <dbReference type="ChEBI" id="CHEBI:15377"/>
        <dbReference type="ChEBI" id="CHEBI:43474"/>
        <dbReference type="ChEBI" id="CHEBI:58130"/>
        <dbReference type="ChEBI" id="CHEBI:58747"/>
    </reaction>
    <physiologicalReaction direction="left-to-right" evidence="18">
        <dbReference type="Rhea" id="RHEA:20961"/>
    </physiologicalReaction>
</comment>
<evidence type="ECO:0000256" key="8">
    <source>
        <dbReference type="ARBA" id="ARBA00022801"/>
    </source>
</evidence>
<dbReference type="EC" id="3.1.3.80" evidence="3"/>
<name>A0ABP0FP20_CLALP</name>
<evidence type="ECO:0000256" key="10">
    <source>
        <dbReference type="ARBA" id="ARBA00023180"/>
    </source>
</evidence>
<evidence type="ECO:0000313" key="27">
    <source>
        <dbReference type="Proteomes" id="UP001642483"/>
    </source>
</evidence>
<comment type="catalytic activity">
    <reaction evidence="23">
        <text>1D-myo-inositol 1,4,5,6-tetrakisphosphate + H2O = 1D-myo-inositol 1,4,5-trisphosphate + phosphate</text>
        <dbReference type="Rhea" id="RHEA:77147"/>
        <dbReference type="ChEBI" id="CHEBI:15377"/>
        <dbReference type="ChEBI" id="CHEBI:43474"/>
        <dbReference type="ChEBI" id="CHEBI:57627"/>
        <dbReference type="ChEBI" id="CHEBI:203600"/>
    </reaction>
    <physiologicalReaction direction="left-to-right" evidence="23">
        <dbReference type="Rhea" id="RHEA:77148"/>
    </physiologicalReaction>
</comment>
<dbReference type="EMBL" id="CAWYQH010000079">
    <property type="protein sequence ID" value="CAK8681380.1"/>
    <property type="molecule type" value="Genomic_DNA"/>
</dbReference>
<dbReference type="PIRSF" id="PIRSF000894">
    <property type="entry name" value="Acid_phosphatase"/>
    <property type="match status" value="1"/>
</dbReference>
<evidence type="ECO:0000256" key="24">
    <source>
        <dbReference type="ARBA" id="ARBA00043832"/>
    </source>
</evidence>
<comment type="subcellular location">
    <subcellularLocation>
        <location evidence="1">Cell membrane</location>
    </subcellularLocation>
</comment>
<evidence type="ECO:0000256" key="4">
    <source>
        <dbReference type="ARBA" id="ARBA00013040"/>
    </source>
</evidence>
<accession>A0ABP0FP20</accession>
<evidence type="ECO:0000256" key="7">
    <source>
        <dbReference type="ARBA" id="ARBA00022729"/>
    </source>
</evidence>
<comment type="catalytic activity">
    <reaction evidence="15">
        <text>1D-myo-inositol hexakisphosphate + H2O = 1D-myo-inositol 1,2,4,5,6-pentakisphosphate + phosphate</text>
        <dbReference type="Rhea" id="RHEA:16989"/>
        <dbReference type="ChEBI" id="CHEBI:15377"/>
        <dbReference type="ChEBI" id="CHEBI:43474"/>
        <dbReference type="ChEBI" id="CHEBI:57798"/>
        <dbReference type="ChEBI" id="CHEBI:58130"/>
        <dbReference type="EC" id="3.1.3.62"/>
    </reaction>
    <physiologicalReaction direction="left-to-right" evidence="15">
        <dbReference type="Rhea" id="RHEA:16990"/>
    </physiologicalReaction>
</comment>
<organism evidence="26 27">
    <name type="scientific">Clavelina lepadiformis</name>
    <name type="common">Light-bulb sea squirt</name>
    <name type="synonym">Ascidia lepadiformis</name>
    <dbReference type="NCBI Taxonomy" id="159417"/>
    <lineage>
        <taxon>Eukaryota</taxon>
        <taxon>Metazoa</taxon>
        <taxon>Chordata</taxon>
        <taxon>Tunicata</taxon>
        <taxon>Ascidiacea</taxon>
        <taxon>Aplousobranchia</taxon>
        <taxon>Clavelinidae</taxon>
        <taxon>Clavelina</taxon>
    </lineage>
</organism>
<evidence type="ECO:0000256" key="19">
    <source>
        <dbReference type="ARBA" id="ARBA00043747"/>
    </source>
</evidence>
<evidence type="ECO:0000256" key="12">
    <source>
        <dbReference type="ARBA" id="ARBA00043668"/>
    </source>
</evidence>
<dbReference type="EC" id="3.1.3.62" evidence="4"/>
<keyword evidence="6" id="KW-1003">Cell membrane</keyword>
<feature type="signal peptide" evidence="25">
    <location>
        <begin position="1"/>
        <end position="24"/>
    </location>
</feature>
<keyword evidence="27" id="KW-1185">Reference proteome</keyword>
<evidence type="ECO:0000256" key="17">
    <source>
        <dbReference type="ARBA" id="ARBA00043739"/>
    </source>
</evidence>
<comment type="catalytic activity">
    <reaction evidence="13">
        <text>1D-myo-inositol 1,2,4,5,6-pentakisphosphate + H2O = 1D-myo-inositol 1,2,5,6-tetrakisphosphate + phosphate</text>
        <dbReference type="Rhea" id="RHEA:77115"/>
        <dbReference type="ChEBI" id="CHEBI:15377"/>
        <dbReference type="ChEBI" id="CHEBI:43474"/>
        <dbReference type="ChEBI" id="CHEBI:57798"/>
        <dbReference type="ChEBI" id="CHEBI:195535"/>
        <dbReference type="EC" id="3.1.3.62"/>
    </reaction>
    <physiologicalReaction direction="left-to-right" evidence="13">
        <dbReference type="Rhea" id="RHEA:77116"/>
    </physiologicalReaction>
</comment>
<keyword evidence="9" id="KW-0472">Membrane</keyword>
<comment type="catalytic activity">
    <reaction evidence="16">
        <text>1D-myo-inositol 1,2,3-trisphosphate + H2O = 1D-myo-inositol 2,3-bisphosphate + phosphate</text>
        <dbReference type="Rhea" id="RHEA:77127"/>
        <dbReference type="ChEBI" id="CHEBI:15377"/>
        <dbReference type="ChEBI" id="CHEBI:43474"/>
        <dbReference type="ChEBI" id="CHEBI:195536"/>
        <dbReference type="ChEBI" id="CHEBI:195538"/>
    </reaction>
    <physiologicalReaction direction="left-to-right" evidence="16">
        <dbReference type="Rhea" id="RHEA:77128"/>
    </physiologicalReaction>
</comment>
<evidence type="ECO:0000256" key="21">
    <source>
        <dbReference type="ARBA" id="ARBA00043762"/>
    </source>
</evidence>
<feature type="chain" id="PRO_5046177486" description="Multiple inositol polyphosphate phosphatase 1" evidence="25">
    <location>
        <begin position="25"/>
        <end position="475"/>
    </location>
</feature>
<dbReference type="SUPFAM" id="SSF53254">
    <property type="entry name" value="Phosphoglycerate mutase-like"/>
    <property type="match status" value="1"/>
</dbReference>
<dbReference type="PANTHER" id="PTHR20963">
    <property type="entry name" value="MULTIPLE INOSITOL POLYPHOSPHATE PHOSPHATASE-RELATED"/>
    <property type="match status" value="1"/>
</dbReference>
<comment type="catalytic activity">
    <reaction evidence="22">
        <text>1D-myo-inositol 2,3-bisphosphate + H2O = 1D-myo-inositol 2-phosphate + phosphate</text>
        <dbReference type="Rhea" id="RHEA:77139"/>
        <dbReference type="ChEBI" id="CHEBI:15377"/>
        <dbReference type="ChEBI" id="CHEBI:43474"/>
        <dbReference type="ChEBI" id="CHEBI:84142"/>
        <dbReference type="ChEBI" id="CHEBI:195538"/>
    </reaction>
    <physiologicalReaction direction="left-to-right" evidence="22">
        <dbReference type="Rhea" id="RHEA:77140"/>
    </physiologicalReaction>
</comment>
<evidence type="ECO:0000256" key="3">
    <source>
        <dbReference type="ARBA" id="ARBA00012976"/>
    </source>
</evidence>
<evidence type="ECO:0000256" key="9">
    <source>
        <dbReference type="ARBA" id="ARBA00023136"/>
    </source>
</evidence>
<dbReference type="Gene3D" id="3.40.50.1240">
    <property type="entry name" value="Phosphoglycerate mutase-like"/>
    <property type="match status" value="1"/>
</dbReference>
<comment type="catalytic activity">
    <reaction evidence="24">
        <text>(2R)-2,3-bisphosphoglycerate + H2O = (2R)-2-phosphoglycerate + phosphate</text>
        <dbReference type="Rhea" id="RHEA:27381"/>
        <dbReference type="ChEBI" id="CHEBI:15377"/>
        <dbReference type="ChEBI" id="CHEBI:43474"/>
        <dbReference type="ChEBI" id="CHEBI:58248"/>
        <dbReference type="ChEBI" id="CHEBI:58289"/>
        <dbReference type="EC" id="3.1.3.80"/>
    </reaction>
    <physiologicalReaction direction="left-to-right" evidence="24">
        <dbReference type="Rhea" id="RHEA:27382"/>
    </physiologicalReaction>
</comment>
<evidence type="ECO:0000256" key="15">
    <source>
        <dbReference type="ARBA" id="ARBA00043691"/>
    </source>
</evidence>
<evidence type="ECO:0000256" key="13">
    <source>
        <dbReference type="ARBA" id="ARBA00043671"/>
    </source>
</evidence>
<evidence type="ECO:0000256" key="2">
    <source>
        <dbReference type="ARBA" id="ARBA00008422"/>
    </source>
</evidence>
<comment type="catalytic activity">
    <reaction evidence="14">
        <text>1D-myo-inositol 1,2-bisphosphate + H2O = 1D-myo-inositol 2-phosphate + phosphate</text>
        <dbReference type="Rhea" id="RHEA:77135"/>
        <dbReference type="ChEBI" id="CHEBI:15377"/>
        <dbReference type="ChEBI" id="CHEBI:43474"/>
        <dbReference type="ChEBI" id="CHEBI:84142"/>
        <dbReference type="ChEBI" id="CHEBI:195539"/>
        <dbReference type="EC" id="3.1.3.62"/>
    </reaction>
    <physiologicalReaction direction="left-to-right" evidence="14">
        <dbReference type="Rhea" id="RHEA:77136"/>
    </physiologicalReaction>
</comment>
<proteinExistence type="inferred from homology"/>
<reference evidence="26 27" key="1">
    <citation type="submission" date="2024-02" db="EMBL/GenBank/DDBJ databases">
        <authorList>
            <person name="Daric V."/>
            <person name="Darras S."/>
        </authorList>
    </citation>
    <scope>NUCLEOTIDE SEQUENCE [LARGE SCALE GENOMIC DNA]</scope>
</reference>
<dbReference type="InterPro" id="IPR029033">
    <property type="entry name" value="His_PPase_superfam"/>
</dbReference>
<dbReference type="Proteomes" id="UP001642483">
    <property type="component" value="Unassembled WGS sequence"/>
</dbReference>